<reference evidence="2 3" key="1">
    <citation type="journal article" date="2013" name="Genome Announc.">
        <title>Complete Genome Sequence of the Carbazole Degrader Pseudomonas resinovorans Strain CA10 (NBRC 106553).</title>
        <authorList>
            <person name="Shintani M."/>
            <person name="Hosoyama A."/>
            <person name="Ohji S."/>
            <person name="Tsuchikane K."/>
            <person name="Takarada H."/>
            <person name="Yamazoe A."/>
            <person name="Fujita N."/>
            <person name="Nojiri H."/>
        </authorList>
    </citation>
    <scope>NUCLEOTIDE SEQUENCE [LARGE SCALE GENOMIC DNA]</scope>
    <source>
        <strain evidence="2 3">NBRC 106553</strain>
    </source>
</reference>
<feature type="compositionally biased region" description="Basic and acidic residues" evidence="1">
    <location>
        <begin position="18"/>
        <end position="28"/>
    </location>
</feature>
<dbReference type="Proteomes" id="UP000015503">
    <property type="component" value="Chromosome"/>
</dbReference>
<organism evidence="2 3">
    <name type="scientific">Metapseudomonas resinovorans NBRC 106553</name>
    <dbReference type="NCBI Taxonomy" id="1245471"/>
    <lineage>
        <taxon>Bacteria</taxon>
        <taxon>Pseudomonadati</taxon>
        <taxon>Pseudomonadota</taxon>
        <taxon>Gammaproteobacteria</taxon>
        <taxon>Pseudomonadales</taxon>
        <taxon>Pseudomonadaceae</taxon>
        <taxon>Metapseudomonas</taxon>
    </lineage>
</organism>
<dbReference type="EMBL" id="AP013068">
    <property type="protein sequence ID" value="BAN46927.1"/>
    <property type="molecule type" value="Genomic_DNA"/>
</dbReference>
<name>S6AD32_METRE</name>
<proteinExistence type="predicted"/>
<evidence type="ECO:0000313" key="3">
    <source>
        <dbReference type="Proteomes" id="UP000015503"/>
    </source>
</evidence>
<gene>
    <name evidence="2" type="ORF">PCA10_11950</name>
</gene>
<dbReference type="HOGENOM" id="CLU_1925787_0_0_6"/>
<protein>
    <submittedName>
        <fullName evidence="2">Uncharacterized protein</fullName>
    </submittedName>
</protein>
<evidence type="ECO:0000256" key="1">
    <source>
        <dbReference type="SAM" id="MobiDB-lite"/>
    </source>
</evidence>
<evidence type="ECO:0000313" key="2">
    <source>
        <dbReference type="EMBL" id="BAN46927.1"/>
    </source>
</evidence>
<accession>S6AD32</accession>
<dbReference type="STRING" id="1245471.PCA10_11950"/>
<feature type="region of interest" description="Disordered" evidence="1">
    <location>
        <begin position="106"/>
        <end position="131"/>
    </location>
</feature>
<dbReference type="KEGG" id="pre:PCA10_11950"/>
<keyword evidence="3" id="KW-1185">Reference proteome</keyword>
<feature type="compositionally biased region" description="Polar residues" evidence="1">
    <location>
        <begin position="79"/>
        <end position="89"/>
    </location>
</feature>
<sequence>MTPRKPPLQEAEWNPCAGDERHGCRESRAGPWMALRGGPRSKDGRRGPGAAGPDVGASVLLPLGRLPKGVAREGETETRSPLGSELSTSPKPPDFIRATAIASKARSYRFQRKQKGRAIARPLGNGRTHSP</sequence>
<dbReference type="AlphaFoldDB" id="S6AD32"/>
<feature type="region of interest" description="Disordered" evidence="1">
    <location>
        <begin position="1"/>
        <end position="94"/>
    </location>
</feature>
<feature type="compositionally biased region" description="Basic residues" evidence="1">
    <location>
        <begin position="106"/>
        <end position="118"/>
    </location>
</feature>